<dbReference type="EMBL" id="AYKW01000010">
    <property type="protein sequence ID" value="PIL32680.1"/>
    <property type="molecule type" value="Genomic_DNA"/>
</dbReference>
<dbReference type="AlphaFoldDB" id="A0A2G8SFX7"/>
<dbReference type="OrthoDB" id="2757183at2759"/>
<dbReference type="Proteomes" id="UP000230002">
    <property type="component" value="Unassembled WGS sequence"/>
</dbReference>
<feature type="region of interest" description="Disordered" evidence="1">
    <location>
        <begin position="1"/>
        <end position="21"/>
    </location>
</feature>
<sequence length="77" mass="8443">MPVQRIGAPADADVRTPEGPAELAPQVRTYGFMCIVNHGLTEAQNDRMVDIADVPFSEVPEDEQHQLLSKVRELGGE</sequence>
<accession>A0A2G8SFX7</accession>
<proteinExistence type="predicted"/>
<keyword evidence="3" id="KW-1185">Reference proteome</keyword>
<comment type="caution">
    <text evidence="2">The sequence shown here is derived from an EMBL/GenBank/DDBJ whole genome shotgun (WGS) entry which is preliminary data.</text>
</comment>
<evidence type="ECO:0000313" key="2">
    <source>
        <dbReference type="EMBL" id="PIL32680.1"/>
    </source>
</evidence>
<dbReference type="STRING" id="1077348.A0A2G8SFX7"/>
<gene>
    <name evidence="2" type="ORF">GSI_05384</name>
</gene>
<name>A0A2G8SFX7_9APHY</name>
<evidence type="ECO:0000313" key="3">
    <source>
        <dbReference type="Proteomes" id="UP000230002"/>
    </source>
</evidence>
<evidence type="ECO:0008006" key="4">
    <source>
        <dbReference type="Google" id="ProtNLM"/>
    </source>
</evidence>
<evidence type="ECO:0000256" key="1">
    <source>
        <dbReference type="SAM" id="MobiDB-lite"/>
    </source>
</evidence>
<reference evidence="2 3" key="1">
    <citation type="journal article" date="2015" name="Sci. Rep.">
        <title>Chromosome-level genome map provides insights into diverse defense mechanisms in the medicinal fungus Ganoderma sinense.</title>
        <authorList>
            <person name="Zhu Y."/>
            <person name="Xu J."/>
            <person name="Sun C."/>
            <person name="Zhou S."/>
            <person name="Xu H."/>
            <person name="Nelson D.R."/>
            <person name="Qian J."/>
            <person name="Song J."/>
            <person name="Luo H."/>
            <person name="Xiang L."/>
            <person name="Li Y."/>
            <person name="Xu Z."/>
            <person name="Ji A."/>
            <person name="Wang L."/>
            <person name="Lu S."/>
            <person name="Hayward A."/>
            <person name="Sun W."/>
            <person name="Li X."/>
            <person name="Schwartz D.C."/>
            <person name="Wang Y."/>
            <person name="Chen S."/>
        </authorList>
    </citation>
    <scope>NUCLEOTIDE SEQUENCE [LARGE SCALE GENOMIC DNA]</scope>
    <source>
        <strain evidence="2 3">ZZ0214-1</strain>
    </source>
</reference>
<protein>
    <recommendedName>
        <fullName evidence="4">Non-haem dioxygenase N-terminal domain-containing protein</fullName>
    </recommendedName>
</protein>
<organism evidence="2 3">
    <name type="scientific">Ganoderma sinense ZZ0214-1</name>
    <dbReference type="NCBI Taxonomy" id="1077348"/>
    <lineage>
        <taxon>Eukaryota</taxon>
        <taxon>Fungi</taxon>
        <taxon>Dikarya</taxon>
        <taxon>Basidiomycota</taxon>
        <taxon>Agaricomycotina</taxon>
        <taxon>Agaricomycetes</taxon>
        <taxon>Polyporales</taxon>
        <taxon>Polyporaceae</taxon>
        <taxon>Ganoderma</taxon>
    </lineage>
</organism>